<evidence type="ECO:0000313" key="2">
    <source>
        <dbReference type="EMBL" id="KAG0147419.1"/>
    </source>
</evidence>
<gene>
    <name evidence="2" type="ORF">CROQUDRAFT_91493</name>
</gene>
<organism evidence="2 3">
    <name type="scientific">Cronartium quercuum f. sp. fusiforme G11</name>
    <dbReference type="NCBI Taxonomy" id="708437"/>
    <lineage>
        <taxon>Eukaryota</taxon>
        <taxon>Fungi</taxon>
        <taxon>Dikarya</taxon>
        <taxon>Basidiomycota</taxon>
        <taxon>Pucciniomycotina</taxon>
        <taxon>Pucciniomycetes</taxon>
        <taxon>Pucciniales</taxon>
        <taxon>Coleosporiaceae</taxon>
        <taxon>Cronartium</taxon>
    </lineage>
</organism>
<dbReference type="EMBL" id="MU167248">
    <property type="protein sequence ID" value="KAG0147419.1"/>
    <property type="molecule type" value="Genomic_DNA"/>
</dbReference>
<dbReference type="Proteomes" id="UP000886653">
    <property type="component" value="Unassembled WGS sequence"/>
</dbReference>
<feature type="region of interest" description="Disordered" evidence="1">
    <location>
        <begin position="338"/>
        <end position="379"/>
    </location>
</feature>
<evidence type="ECO:0000256" key="1">
    <source>
        <dbReference type="SAM" id="MobiDB-lite"/>
    </source>
</evidence>
<name>A0A9P6NK29_9BASI</name>
<keyword evidence="3" id="KW-1185">Reference proteome</keyword>
<proteinExistence type="predicted"/>
<feature type="compositionally biased region" description="Acidic residues" evidence="1">
    <location>
        <begin position="342"/>
        <end position="359"/>
    </location>
</feature>
<dbReference type="OrthoDB" id="3056461at2759"/>
<evidence type="ECO:0000313" key="3">
    <source>
        <dbReference type="Proteomes" id="UP000886653"/>
    </source>
</evidence>
<protein>
    <submittedName>
        <fullName evidence="2">Uncharacterized protein</fullName>
    </submittedName>
</protein>
<feature type="compositionally biased region" description="Basic and acidic residues" evidence="1">
    <location>
        <begin position="360"/>
        <end position="379"/>
    </location>
</feature>
<dbReference type="AlphaFoldDB" id="A0A9P6NK29"/>
<comment type="caution">
    <text evidence="2">The sequence shown here is derived from an EMBL/GenBank/DDBJ whole genome shotgun (WGS) entry which is preliminary data.</text>
</comment>
<reference evidence="2" key="1">
    <citation type="submission" date="2013-11" db="EMBL/GenBank/DDBJ databases">
        <title>Genome sequence of the fusiform rust pathogen reveals effectors for host alternation and coevolution with pine.</title>
        <authorList>
            <consortium name="DOE Joint Genome Institute"/>
            <person name="Smith K."/>
            <person name="Pendleton A."/>
            <person name="Kubisiak T."/>
            <person name="Anderson C."/>
            <person name="Salamov A."/>
            <person name="Aerts A."/>
            <person name="Riley R."/>
            <person name="Clum A."/>
            <person name="Lindquist E."/>
            <person name="Ence D."/>
            <person name="Campbell M."/>
            <person name="Kronenberg Z."/>
            <person name="Feau N."/>
            <person name="Dhillon B."/>
            <person name="Hamelin R."/>
            <person name="Burleigh J."/>
            <person name="Smith J."/>
            <person name="Yandell M."/>
            <person name="Nelson C."/>
            <person name="Grigoriev I."/>
            <person name="Davis J."/>
        </authorList>
    </citation>
    <scope>NUCLEOTIDE SEQUENCE</scope>
    <source>
        <strain evidence="2">G11</strain>
    </source>
</reference>
<accession>A0A9P6NK29</accession>
<sequence>MINVDEVCIHYIHTSLAKLGISIWGPNLTESPDSLFNSACHIAAIRSFHEVALQGPYPNVSKAYLNNLTLLTPAYNHFVHYLSAQCFKKELMSPGKFELVTKKAVVLRCRLRLCKARCEFLLTIRGCPKQYIKMLAKPNTHSDNEVDSNSITHTIKTLEFRSANASKLICPVDLLMQKADILTGKTSQKHVRWLPKTPVPSTFKSPPTQLPIDFYSPSWYNNLPPGQKKKWVNSTHVVLLPDAAQSLKLIPHPDESLSGSKFSKKYYEQKIRVYQVPVVEELTKEHLGKTGDLDCHDKVLDDDEEGIDLQQPSDGEDVDEDEYYAEGEFGDLYYQEDGWLVENEDDDGDFDEEEEEVDIEHDWEGDLEMGKTRHEESVV</sequence>